<evidence type="ECO:0008006" key="6">
    <source>
        <dbReference type="Google" id="ProtNLM"/>
    </source>
</evidence>
<dbReference type="GO" id="GO:0005829">
    <property type="term" value="C:cytosol"/>
    <property type="evidence" value="ECO:0007669"/>
    <property type="project" value="TreeGrafter"/>
</dbReference>
<dbReference type="SUPFAM" id="SSF144000">
    <property type="entry name" value="Oxysterol-binding protein-like"/>
    <property type="match status" value="1"/>
</dbReference>
<feature type="compositionally biased region" description="Low complexity" evidence="3">
    <location>
        <begin position="167"/>
        <end position="181"/>
    </location>
</feature>
<evidence type="ECO:0000256" key="1">
    <source>
        <dbReference type="ARBA" id="ARBA00008842"/>
    </source>
</evidence>
<dbReference type="FunFam" id="2.40.160.120:FF:000016">
    <property type="entry name" value="Oxysterol binding protein (Orp8), putative"/>
    <property type="match status" value="1"/>
</dbReference>
<evidence type="ECO:0000313" key="5">
    <source>
        <dbReference type="Proteomes" id="UP000235672"/>
    </source>
</evidence>
<dbReference type="InterPro" id="IPR000648">
    <property type="entry name" value="Oxysterol-bd"/>
</dbReference>
<dbReference type="GO" id="GO:0032934">
    <property type="term" value="F:sterol binding"/>
    <property type="evidence" value="ECO:0007669"/>
    <property type="project" value="TreeGrafter"/>
</dbReference>
<evidence type="ECO:0000313" key="4">
    <source>
        <dbReference type="EMBL" id="PMD20539.1"/>
    </source>
</evidence>
<feature type="region of interest" description="Disordered" evidence="3">
    <location>
        <begin position="167"/>
        <end position="195"/>
    </location>
</feature>
<name>A0A2J6Q2P3_9HELO</name>
<dbReference type="AlphaFoldDB" id="A0A2J6Q2P3"/>
<dbReference type="GO" id="GO:0016020">
    <property type="term" value="C:membrane"/>
    <property type="evidence" value="ECO:0007669"/>
    <property type="project" value="TreeGrafter"/>
</dbReference>
<feature type="compositionally biased region" description="Low complexity" evidence="3">
    <location>
        <begin position="1"/>
        <end position="35"/>
    </location>
</feature>
<dbReference type="InterPro" id="IPR018494">
    <property type="entry name" value="Oxysterol-bd_CS"/>
</dbReference>
<dbReference type="STRING" id="1745343.A0A2J6Q2P3"/>
<evidence type="ECO:0000256" key="3">
    <source>
        <dbReference type="SAM" id="MobiDB-lite"/>
    </source>
</evidence>
<dbReference type="EMBL" id="KZ613484">
    <property type="protein sequence ID" value="PMD20539.1"/>
    <property type="molecule type" value="Genomic_DNA"/>
</dbReference>
<comment type="similarity">
    <text evidence="1 2">Belongs to the OSBP family.</text>
</comment>
<protein>
    <recommendedName>
        <fullName evidence="6">Oxysterol-binding protein-like protein</fullName>
    </recommendedName>
</protein>
<dbReference type="PANTHER" id="PTHR10972">
    <property type="entry name" value="OXYSTEROL-BINDING PROTEIN-RELATED"/>
    <property type="match status" value="1"/>
</dbReference>
<dbReference type="InterPro" id="IPR037239">
    <property type="entry name" value="OSBP_sf"/>
</dbReference>
<dbReference type="Gene3D" id="2.40.160.120">
    <property type="match status" value="1"/>
</dbReference>
<reference evidence="4 5" key="1">
    <citation type="submission" date="2016-05" db="EMBL/GenBank/DDBJ databases">
        <title>A degradative enzymes factory behind the ericoid mycorrhizal symbiosis.</title>
        <authorList>
            <consortium name="DOE Joint Genome Institute"/>
            <person name="Martino E."/>
            <person name="Morin E."/>
            <person name="Grelet G."/>
            <person name="Kuo A."/>
            <person name="Kohler A."/>
            <person name="Daghino S."/>
            <person name="Barry K."/>
            <person name="Choi C."/>
            <person name="Cichocki N."/>
            <person name="Clum A."/>
            <person name="Copeland A."/>
            <person name="Hainaut M."/>
            <person name="Haridas S."/>
            <person name="Labutti K."/>
            <person name="Lindquist E."/>
            <person name="Lipzen A."/>
            <person name="Khouja H.-R."/>
            <person name="Murat C."/>
            <person name="Ohm R."/>
            <person name="Olson A."/>
            <person name="Spatafora J."/>
            <person name="Veneault-Fourrey C."/>
            <person name="Henrissat B."/>
            <person name="Grigoriev I."/>
            <person name="Martin F."/>
            <person name="Perotto S."/>
        </authorList>
    </citation>
    <scope>NUCLEOTIDE SEQUENCE [LARGE SCALE GENOMIC DNA]</scope>
    <source>
        <strain evidence="4 5">UAMH 7357</strain>
    </source>
</reference>
<dbReference type="Proteomes" id="UP000235672">
    <property type="component" value="Unassembled WGS sequence"/>
</dbReference>
<dbReference type="PANTHER" id="PTHR10972:SF212">
    <property type="entry name" value="OXYSTEROL-BINDING PROTEIN-LIKE PROTEIN 1"/>
    <property type="match status" value="1"/>
</dbReference>
<proteinExistence type="inferred from homology"/>
<dbReference type="OrthoDB" id="48057at2759"/>
<organism evidence="4 5">
    <name type="scientific">Hyaloscypha hepaticicola</name>
    <dbReference type="NCBI Taxonomy" id="2082293"/>
    <lineage>
        <taxon>Eukaryota</taxon>
        <taxon>Fungi</taxon>
        <taxon>Dikarya</taxon>
        <taxon>Ascomycota</taxon>
        <taxon>Pezizomycotina</taxon>
        <taxon>Leotiomycetes</taxon>
        <taxon>Helotiales</taxon>
        <taxon>Hyaloscyphaceae</taxon>
        <taxon>Hyaloscypha</taxon>
    </lineage>
</organism>
<gene>
    <name evidence="4" type="ORF">NA56DRAFT_659562</name>
</gene>
<dbReference type="PROSITE" id="PS01013">
    <property type="entry name" value="OSBP"/>
    <property type="match status" value="1"/>
</dbReference>
<dbReference type="Gene3D" id="3.30.70.3490">
    <property type="match status" value="1"/>
</dbReference>
<keyword evidence="5" id="KW-1185">Reference proteome</keyword>
<accession>A0A2J6Q2P3</accession>
<sequence>MVMESTTSAEDSPASTAPSSTASETGTEAGAAAAHTAEKPPDDTSKLRMFLGILRKFIGVADIASVRFSLPAQLLEPTPNLEYWNYLDQPNTFIAIGDSDDEFDRMLEVLRFWFTKDLKYVKGKPCKPYNSTLGEFFRCNWEVEDNAPLIAAIKSVASTTGSAASSIKSAKSGSRHASSSSIPKIANIDVPPPKSGKKVKVSYLTEQTSHHPPVSAFFVDCPEKGLTARGFDQLSAKFTGTSIKVTPGEHNLGIFITLAKRDNETYQLTHPAAHLGGLLRGSLSVTVGDQCYITCEKTKIKTILHYMEEGWLGKTQNKVEGVVFRYDPEKNDKVRIRDVPEKDVLARISGNWKEKIYFSLGAKSETLIPLIDLTPLTVAPKILPPPSQQLPNESLRFWSGVTEAITARQFSLATSLKQELEEKQRAKAKDREESGVEWKPRFFVGAVTPLGRPELSEEGRGVLQGLQEGRWELKESVVTGA</sequence>
<evidence type="ECO:0000256" key="2">
    <source>
        <dbReference type="RuleBase" id="RU003844"/>
    </source>
</evidence>
<feature type="region of interest" description="Disordered" evidence="3">
    <location>
        <begin position="1"/>
        <end position="42"/>
    </location>
</feature>
<dbReference type="Pfam" id="PF01237">
    <property type="entry name" value="Oxysterol_BP"/>
    <property type="match status" value="1"/>
</dbReference>